<evidence type="ECO:0000313" key="10">
    <source>
        <dbReference type="Proteomes" id="UP000683360"/>
    </source>
</evidence>
<accession>A0A8S3RI12</accession>
<feature type="disulfide bond" evidence="6">
    <location>
        <begin position="425"/>
        <end position="434"/>
    </location>
</feature>
<protein>
    <recommendedName>
        <fullName evidence="8">EGF-like domain-containing protein</fullName>
    </recommendedName>
</protein>
<comment type="caution">
    <text evidence="6">Lacks conserved residue(s) required for the propagation of feature annotation.</text>
</comment>
<dbReference type="PROSITE" id="PS01187">
    <property type="entry name" value="EGF_CA"/>
    <property type="match status" value="1"/>
</dbReference>
<comment type="caution">
    <text evidence="9">The sequence shown here is derived from an EMBL/GenBank/DDBJ whole genome shotgun (WGS) entry which is preliminary data.</text>
</comment>
<dbReference type="CDD" id="cd00054">
    <property type="entry name" value="EGF_CA"/>
    <property type="match status" value="4"/>
</dbReference>
<keyword evidence="7" id="KW-1133">Transmembrane helix</keyword>
<feature type="disulfide bond" evidence="6">
    <location>
        <begin position="349"/>
        <end position="358"/>
    </location>
</feature>
<feature type="domain" description="EGF-like" evidence="8">
    <location>
        <begin position="321"/>
        <end position="359"/>
    </location>
</feature>
<evidence type="ECO:0000256" key="7">
    <source>
        <dbReference type="SAM" id="Phobius"/>
    </source>
</evidence>
<dbReference type="InterPro" id="IPR000742">
    <property type="entry name" value="EGF"/>
</dbReference>
<keyword evidence="4 6" id="KW-1015">Disulfide bond</keyword>
<dbReference type="SMART" id="SM00181">
    <property type="entry name" value="EGF"/>
    <property type="match status" value="4"/>
</dbReference>
<feature type="disulfide bond" evidence="6">
    <location>
        <begin position="330"/>
        <end position="347"/>
    </location>
</feature>
<feature type="domain" description="EGF-like" evidence="8">
    <location>
        <begin position="361"/>
        <end position="397"/>
    </location>
</feature>
<dbReference type="SMART" id="SM00179">
    <property type="entry name" value="EGF_CA"/>
    <property type="match status" value="4"/>
</dbReference>
<dbReference type="AlphaFoldDB" id="A0A8S3RI12"/>
<dbReference type="EMBL" id="CAJPWZ010001125">
    <property type="protein sequence ID" value="CAG2208893.1"/>
    <property type="molecule type" value="Genomic_DNA"/>
</dbReference>
<keyword evidence="7" id="KW-0812">Transmembrane</keyword>
<evidence type="ECO:0000256" key="6">
    <source>
        <dbReference type="PROSITE-ProRule" id="PRU00076"/>
    </source>
</evidence>
<feature type="domain" description="EGF-like" evidence="8">
    <location>
        <begin position="437"/>
        <end position="473"/>
    </location>
</feature>
<evidence type="ECO:0000256" key="4">
    <source>
        <dbReference type="ARBA" id="ARBA00023157"/>
    </source>
</evidence>
<dbReference type="InterPro" id="IPR000152">
    <property type="entry name" value="EGF-type_Asp/Asn_hydroxyl_site"/>
</dbReference>
<dbReference type="FunFam" id="2.10.25.10:FF:000143">
    <property type="entry name" value="Protein crumbs 1"/>
    <property type="match status" value="1"/>
</dbReference>
<feature type="domain" description="EGF-like" evidence="8">
    <location>
        <begin position="399"/>
        <end position="435"/>
    </location>
</feature>
<feature type="disulfide bond" evidence="6">
    <location>
        <begin position="463"/>
        <end position="472"/>
    </location>
</feature>
<feature type="disulfide bond" evidence="6">
    <location>
        <begin position="387"/>
        <end position="396"/>
    </location>
</feature>
<keyword evidence="2" id="KW-0732">Signal</keyword>
<keyword evidence="7" id="KW-0472">Membrane</keyword>
<dbReference type="PROSITE" id="PS01186">
    <property type="entry name" value="EGF_2"/>
    <property type="match status" value="3"/>
</dbReference>
<dbReference type="InterPro" id="IPR001881">
    <property type="entry name" value="EGF-like_Ca-bd_dom"/>
</dbReference>
<feature type="transmembrane region" description="Helical" evidence="7">
    <location>
        <begin position="506"/>
        <end position="529"/>
    </location>
</feature>
<dbReference type="PROSITE" id="PS00010">
    <property type="entry name" value="ASX_HYDROXYL"/>
    <property type="match status" value="2"/>
</dbReference>
<gene>
    <name evidence="9" type="ORF">MEDL_23042</name>
</gene>
<evidence type="ECO:0000256" key="2">
    <source>
        <dbReference type="ARBA" id="ARBA00022729"/>
    </source>
</evidence>
<keyword evidence="10" id="KW-1185">Reference proteome</keyword>
<proteinExistence type="predicted"/>
<dbReference type="FunFam" id="2.10.25.10:FF:000122">
    <property type="entry name" value="Protein crumbs homolog 2"/>
    <property type="match status" value="1"/>
</dbReference>
<name>A0A8S3RI12_MYTED</name>
<keyword evidence="3" id="KW-0677">Repeat</keyword>
<dbReference type="Proteomes" id="UP000683360">
    <property type="component" value="Unassembled WGS sequence"/>
</dbReference>
<dbReference type="Pfam" id="PF00008">
    <property type="entry name" value="EGF"/>
    <property type="match status" value="4"/>
</dbReference>
<dbReference type="Gene3D" id="2.10.25.10">
    <property type="entry name" value="Laminin"/>
    <property type="match status" value="4"/>
</dbReference>
<evidence type="ECO:0000256" key="1">
    <source>
        <dbReference type="ARBA" id="ARBA00022536"/>
    </source>
</evidence>
<dbReference type="GO" id="GO:0005509">
    <property type="term" value="F:calcium ion binding"/>
    <property type="evidence" value="ECO:0007669"/>
    <property type="project" value="InterPro"/>
</dbReference>
<keyword evidence="5" id="KW-0325">Glycoprotein</keyword>
<dbReference type="PANTHER" id="PTHR24049">
    <property type="entry name" value="CRUMBS FAMILY MEMBER"/>
    <property type="match status" value="1"/>
</dbReference>
<evidence type="ECO:0000256" key="3">
    <source>
        <dbReference type="ARBA" id="ARBA00022737"/>
    </source>
</evidence>
<dbReference type="InterPro" id="IPR051022">
    <property type="entry name" value="Notch_Cell-Fate_Det"/>
</dbReference>
<dbReference type="SUPFAM" id="SSF57196">
    <property type="entry name" value="EGF/Laminin"/>
    <property type="match status" value="4"/>
</dbReference>
<evidence type="ECO:0000259" key="8">
    <source>
        <dbReference type="PROSITE" id="PS50026"/>
    </source>
</evidence>
<dbReference type="FunFam" id="2.10.25.10:FF:000173">
    <property type="entry name" value="Neurogenic locus notch protein 2"/>
    <property type="match status" value="1"/>
</dbReference>
<evidence type="ECO:0000313" key="9">
    <source>
        <dbReference type="EMBL" id="CAG2208893.1"/>
    </source>
</evidence>
<dbReference type="OrthoDB" id="430340at2759"/>
<organism evidence="9 10">
    <name type="scientific">Mytilus edulis</name>
    <name type="common">Blue mussel</name>
    <dbReference type="NCBI Taxonomy" id="6550"/>
    <lineage>
        <taxon>Eukaryota</taxon>
        <taxon>Metazoa</taxon>
        <taxon>Spiralia</taxon>
        <taxon>Lophotrochozoa</taxon>
        <taxon>Mollusca</taxon>
        <taxon>Bivalvia</taxon>
        <taxon>Autobranchia</taxon>
        <taxon>Pteriomorphia</taxon>
        <taxon>Mytilida</taxon>
        <taxon>Mytiloidea</taxon>
        <taxon>Mytilidae</taxon>
        <taxon>Mytilinae</taxon>
        <taxon>Mytilus</taxon>
    </lineage>
</organism>
<sequence>MAKEVLPSWQVVNLKDSSTLTIGSGNYSVVANNSAENWERGEATFIYDFPSKGPYRVSFTGGDWISLGYGNGGSWNIQTIVDLNNRSDTHNPNYSPSTFSRAIYRVQYGCKVRIQIPVIDVDGDTVRCRWSTSTEAASISKLLPNAVLNEKKCMIEFSALPGSSYALNSWYAVALTMEDFPRTTINIDGKVYTPNTPITSVPLQFLLRVEASTSPCHEKPVFVSPTPSEGILMVLKATQTLNVTFYIHSNNSLRAVDVDGSSGLSKSNIKPDDQGRPNTWLVQVTWRPTKLDQGTHIICASAEDNFRKLSDTRCINVIAWDIDPCDNSSCQHESTCKRVGYTSDFICTCVPGFTGKLCETDIDECYSIPCYNNGTCVDGIDSWTCQCLQGFRGVHCQTDIDDCIRNPCQHNGTCIDLVDGYQCRCTNDSKGDNCEIRIDHCSSSPCLHDGDCINGIDSYTCQCGDPWHGDRCEFKEVNRTEVCTDLEYSECSCHISTLSPIKRKSYTLMSGLTGLLIGLLLTVIYYVGWTLCITDHLNKVEPSENIISGTDLESDNPSIKKIMRTSNQIVEVPRQCECFVDHSGYDHFQRFDKSLKSRFKFHCRHQKNLSSENTSVISSVSK</sequence>
<evidence type="ECO:0000256" key="5">
    <source>
        <dbReference type="ARBA" id="ARBA00023180"/>
    </source>
</evidence>
<dbReference type="FunFam" id="2.10.25.10:FF:000434">
    <property type="entry name" value="Predicted protein"/>
    <property type="match status" value="1"/>
</dbReference>
<dbReference type="PROSITE" id="PS50026">
    <property type="entry name" value="EGF_3"/>
    <property type="match status" value="4"/>
</dbReference>
<reference evidence="9" key="1">
    <citation type="submission" date="2021-03" db="EMBL/GenBank/DDBJ databases">
        <authorList>
            <person name="Bekaert M."/>
        </authorList>
    </citation>
    <scope>NUCLEOTIDE SEQUENCE</scope>
</reference>
<keyword evidence="1 6" id="KW-0245">EGF-like domain</keyword>
<dbReference type="PROSITE" id="PS00022">
    <property type="entry name" value="EGF_1"/>
    <property type="match status" value="4"/>
</dbReference>
<dbReference type="InterPro" id="IPR018097">
    <property type="entry name" value="EGF_Ca-bd_CS"/>
</dbReference>